<protein>
    <submittedName>
        <fullName evidence="8">Serine/threonine-protein kinase plk1</fullName>
        <ecNumber evidence="8">2.7.11.21</ecNumber>
    </submittedName>
</protein>
<evidence type="ECO:0000256" key="3">
    <source>
        <dbReference type="ARBA" id="ARBA00022741"/>
    </source>
</evidence>
<dbReference type="InterPro" id="IPR036947">
    <property type="entry name" value="POLO_box_dom_sf"/>
</dbReference>
<dbReference type="InterPro" id="IPR033701">
    <property type="entry name" value="POLO_box_1"/>
</dbReference>
<evidence type="ECO:0000256" key="2">
    <source>
        <dbReference type="ARBA" id="ARBA00022679"/>
    </source>
</evidence>
<reference evidence="8 9" key="1">
    <citation type="journal article" date="2024" name="BMC Biol.">
        <title>Comparative genomics of Ascetosporea gives new insight into the evolutionary basis for animal parasitism in Rhizaria.</title>
        <authorList>
            <person name="Hiltunen Thoren M."/>
            <person name="Onut-Brannstrom I."/>
            <person name="Alfjorden A."/>
            <person name="Peckova H."/>
            <person name="Swords F."/>
            <person name="Hooper C."/>
            <person name="Holzer A.S."/>
            <person name="Bass D."/>
            <person name="Burki F."/>
        </authorList>
    </citation>
    <scope>NUCLEOTIDE SEQUENCE [LARGE SCALE GENOMIC DNA]</scope>
    <source>
        <strain evidence="8">20-A016</strain>
    </source>
</reference>
<dbReference type="PANTHER" id="PTHR24345">
    <property type="entry name" value="SERINE/THREONINE-PROTEIN KINASE PLK"/>
    <property type="match status" value="1"/>
</dbReference>
<keyword evidence="2 8" id="KW-0808">Transferase</keyword>
<accession>A0ABV2ANN3</accession>
<keyword evidence="3" id="KW-0547">Nucleotide-binding</keyword>
<dbReference type="GO" id="GO:0016301">
    <property type="term" value="F:kinase activity"/>
    <property type="evidence" value="ECO:0007669"/>
    <property type="project" value="UniProtKB-KW"/>
</dbReference>
<name>A0ABV2ANN3_9EUKA</name>
<evidence type="ECO:0000259" key="6">
    <source>
        <dbReference type="PROSITE" id="PS50011"/>
    </source>
</evidence>
<dbReference type="Proteomes" id="UP001439008">
    <property type="component" value="Unassembled WGS sequence"/>
</dbReference>
<dbReference type="InterPro" id="IPR000719">
    <property type="entry name" value="Prot_kinase_dom"/>
</dbReference>
<feature type="domain" description="POLO box" evidence="7">
    <location>
        <begin position="213"/>
        <end position="255"/>
    </location>
</feature>
<dbReference type="PANTHER" id="PTHR24345:SF0">
    <property type="entry name" value="CELL CYCLE SERINE_THREONINE-PROTEIN KINASE CDC5_MSD2"/>
    <property type="match status" value="1"/>
</dbReference>
<organism evidence="8 9">
    <name type="scientific">Bonamia ostreae</name>
    <dbReference type="NCBI Taxonomy" id="126728"/>
    <lineage>
        <taxon>Eukaryota</taxon>
        <taxon>Sar</taxon>
        <taxon>Rhizaria</taxon>
        <taxon>Endomyxa</taxon>
        <taxon>Ascetosporea</taxon>
        <taxon>Haplosporida</taxon>
        <taxon>Bonamia</taxon>
    </lineage>
</organism>
<dbReference type="Gene3D" id="3.30.1120.30">
    <property type="entry name" value="POLO box domain"/>
    <property type="match status" value="1"/>
</dbReference>
<dbReference type="CDD" id="cd13118">
    <property type="entry name" value="POLO_box_1"/>
    <property type="match status" value="1"/>
</dbReference>
<gene>
    <name evidence="8" type="primary">PLK1_2</name>
    <name evidence="8" type="ORF">MHBO_002825</name>
</gene>
<comment type="caution">
    <text evidence="8">The sequence shown here is derived from an EMBL/GenBank/DDBJ whole genome shotgun (WGS) entry which is preliminary data.</text>
</comment>
<keyword evidence="5" id="KW-0067">ATP-binding</keyword>
<dbReference type="PROSITE" id="PS50078">
    <property type="entry name" value="POLO_BOX"/>
    <property type="match status" value="1"/>
</dbReference>
<evidence type="ECO:0000259" key="7">
    <source>
        <dbReference type="PROSITE" id="PS50078"/>
    </source>
</evidence>
<dbReference type="Gene3D" id="1.10.510.10">
    <property type="entry name" value="Transferase(Phosphotransferase) domain 1"/>
    <property type="match status" value="1"/>
</dbReference>
<feature type="domain" description="Protein kinase" evidence="6">
    <location>
        <begin position="1"/>
        <end position="88"/>
    </location>
</feature>
<keyword evidence="1" id="KW-0723">Serine/threonine-protein kinase</keyword>
<dbReference type="EC" id="2.7.11.21" evidence="8"/>
<keyword evidence="4 8" id="KW-0418">Kinase</keyword>
<evidence type="ECO:0000256" key="1">
    <source>
        <dbReference type="ARBA" id="ARBA00022527"/>
    </source>
</evidence>
<dbReference type="SUPFAM" id="SSF82615">
    <property type="entry name" value="Polo-box domain"/>
    <property type="match status" value="1"/>
</dbReference>
<dbReference type="InterPro" id="IPR000959">
    <property type="entry name" value="POLO_box_dom"/>
</dbReference>
<evidence type="ECO:0000313" key="9">
    <source>
        <dbReference type="Proteomes" id="UP001439008"/>
    </source>
</evidence>
<evidence type="ECO:0000313" key="8">
    <source>
        <dbReference type="EMBL" id="MES1921272.1"/>
    </source>
</evidence>
<dbReference type="Pfam" id="PF00069">
    <property type="entry name" value="Pkinase"/>
    <property type="match status" value="1"/>
</dbReference>
<keyword evidence="9" id="KW-1185">Reference proteome</keyword>
<dbReference type="Pfam" id="PF00659">
    <property type="entry name" value="POLO_box"/>
    <property type="match status" value="1"/>
</dbReference>
<dbReference type="SUPFAM" id="SSF56112">
    <property type="entry name" value="Protein kinase-like (PK-like)"/>
    <property type="match status" value="1"/>
</dbReference>
<sequence length="255" mass="29449">MLQHNKKGHSFEVDVWSLGVIMYTMLVGRPPFETEDVKDTYNRIKHNLYRFPEDSTLSEVSKNLIRKILQVCPDSRPTLHEIRVDKFFTTALIPRNLPSSTGSGVPVITNFKESISKSAQEYGKEESLMEASSERKPMVEKVKDGRLSPKSELFRSAVYSRRARNSFGMSGEMAKTTRSEPKISKQIDNLEKDYKRFSLEQDEESDLYEPSVWIECWIDYSSKYGIGYILSNGIYGALFNDNSKMLLYSDRKFFL</sequence>
<proteinExistence type="predicted"/>
<evidence type="ECO:0000256" key="4">
    <source>
        <dbReference type="ARBA" id="ARBA00022777"/>
    </source>
</evidence>
<dbReference type="EMBL" id="JBDODL010001208">
    <property type="protein sequence ID" value="MES1921272.1"/>
    <property type="molecule type" value="Genomic_DNA"/>
</dbReference>
<dbReference type="PROSITE" id="PS50011">
    <property type="entry name" value="PROTEIN_KINASE_DOM"/>
    <property type="match status" value="1"/>
</dbReference>
<evidence type="ECO:0000256" key="5">
    <source>
        <dbReference type="ARBA" id="ARBA00022840"/>
    </source>
</evidence>
<dbReference type="InterPro" id="IPR011009">
    <property type="entry name" value="Kinase-like_dom_sf"/>
</dbReference>